<dbReference type="PROSITE" id="PS51007">
    <property type="entry name" value="CYTC"/>
    <property type="match status" value="1"/>
</dbReference>
<dbReference type="Gene3D" id="1.10.760.10">
    <property type="entry name" value="Cytochrome c-like domain"/>
    <property type="match status" value="1"/>
</dbReference>
<dbReference type="PANTHER" id="PTHR35008">
    <property type="entry name" value="BLL4482 PROTEIN-RELATED"/>
    <property type="match status" value="1"/>
</dbReference>
<evidence type="ECO:0000256" key="3">
    <source>
        <dbReference type="ARBA" id="ARBA00023004"/>
    </source>
</evidence>
<protein>
    <submittedName>
        <fullName evidence="6">Diheme cytochrome c-553</fullName>
    </submittedName>
</protein>
<evidence type="ECO:0000256" key="2">
    <source>
        <dbReference type="ARBA" id="ARBA00022723"/>
    </source>
</evidence>
<comment type="caution">
    <text evidence="6">The sequence shown here is derived from an EMBL/GenBank/DDBJ whole genome shotgun (WGS) entry which is preliminary data.</text>
</comment>
<evidence type="ECO:0000313" key="7">
    <source>
        <dbReference type="Proteomes" id="UP001179363"/>
    </source>
</evidence>
<dbReference type="PANTHER" id="PTHR35008:SF4">
    <property type="entry name" value="BLL4482 PROTEIN"/>
    <property type="match status" value="1"/>
</dbReference>
<reference evidence="6" key="1">
    <citation type="submission" date="2022-01" db="EMBL/GenBank/DDBJ databases">
        <title>Gillisia lutea sp. nov., isolated from marine plastic residues from the Malvarosa beach (Valencia, Spain).</title>
        <authorList>
            <person name="Vidal-Verdu A."/>
            <person name="Molina-Menor E."/>
            <person name="Satari L."/>
            <person name="Pascual J."/>
            <person name="Pereto J."/>
            <person name="Porcar M."/>
        </authorList>
    </citation>
    <scope>NUCLEOTIDE SEQUENCE</scope>
    <source>
        <strain evidence="6">M10.2A</strain>
    </source>
</reference>
<evidence type="ECO:0000256" key="4">
    <source>
        <dbReference type="PROSITE-ProRule" id="PRU00433"/>
    </source>
</evidence>
<sequence length="212" mass="23299">MKTGFHLPVSKSFLLYIGIVASIAVSGCQDTKSSKTLEEQTKKALSEDEYIERGKYLVEVIGCADCHSPKRMGERGPEIIPELALSGFQADSALPSFPAEVQKSGWMLMNSDLTAAIGPWGISYASNLTPDESGIKNWDLDRFKVAIRDGKYKGMKNGRMLLPPMPWQNYAQLSDEDLKAIFLHLQSIPPVQNAVPSAIPPSQLDSLQQNSN</sequence>
<dbReference type="InterPro" id="IPR009056">
    <property type="entry name" value="Cyt_c-like_dom"/>
</dbReference>
<dbReference type="PROSITE" id="PS51257">
    <property type="entry name" value="PROKAR_LIPOPROTEIN"/>
    <property type="match status" value="1"/>
</dbReference>
<dbReference type="InterPro" id="IPR036909">
    <property type="entry name" value="Cyt_c-like_dom_sf"/>
</dbReference>
<organism evidence="6 7">
    <name type="scientific">Gillisia lutea</name>
    <dbReference type="NCBI Taxonomy" id="2909668"/>
    <lineage>
        <taxon>Bacteria</taxon>
        <taxon>Pseudomonadati</taxon>
        <taxon>Bacteroidota</taxon>
        <taxon>Flavobacteriia</taxon>
        <taxon>Flavobacteriales</taxon>
        <taxon>Flavobacteriaceae</taxon>
        <taxon>Gillisia</taxon>
    </lineage>
</organism>
<dbReference type="RefSeq" id="WP_236132247.1">
    <property type="nucleotide sequence ID" value="NZ_JAKGTH010000006.1"/>
</dbReference>
<keyword evidence="1 4" id="KW-0349">Heme</keyword>
<name>A0ABS9EDW7_9FLAO</name>
<dbReference type="SUPFAM" id="SSF46626">
    <property type="entry name" value="Cytochrome c"/>
    <property type="match status" value="1"/>
</dbReference>
<evidence type="ECO:0000256" key="1">
    <source>
        <dbReference type="ARBA" id="ARBA00022617"/>
    </source>
</evidence>
<dbReference type="EMBL" id="JAKGTH010000006">
    <property type="protein sequence ID" value="MCF4100079.1"/>
    <property type="molecule type" value="Genomic_DNA"/>
</dbReference>
<feature type="domain" description="Cytochrome c" evidence="5">
    <location>
        <begin position="49"/>
        <end position="189"/>
    </location>
</feature>
<keyword evidence="7" id="KW-1185">Reference proteome</keyword>
<gene>
    <name evidence="6" type="ORF">L1I30_00225</name>
</gene>
<accession>A0ABS9EDW7</accession>
<proteinExistence type="predicted"/>
<keyword evidence="3 4" id="KW-0408">Iron</keyword>
<evidence type="ECO:0000259" key="5">
    <source>
        <dbReference type="PROSITE" id="PS51007"/>
    </source>
</evidence>
<dbReference type="InterPro" id="IPR051459">
    <property type="entry name" value="Cytochrome_c-type_DH"/>
</dbReference>
<dbReference type="Proteomes" id="UP001179363">
    <property type="component" value="Unassembled WGS sequence"/>
</dbReference>
<keyword evidence="2 4" id="KW-0479">Metal-binding</keyword>
<evidence type="ECO:0000313" key="6">
    <source>
        <dbReference type="EMBL" id="MCF4100079.1"/>
    </source>
</evidence>